<evidence type="ECO:0000313" key="1">
    <source>
        <dbReference type="EMBL" id="KAJ8974415.1"/>
    </source>
</evidence>
<dbReference type="Proteomes" id="UP001162164">
    <property type="component" value="Unassembled WGS sequence"/>
</dbReference>
<keyword evidence="2" id="KW-1185">Reference proteome</keyword>
<sequence>MLLESSGNIGRVRIVSGIVAIDSSHPKYIWKDIKHGDLGKDRECSDRFGIGRNRFLAPENIKKDTKHGVSSFRECLGKIGIIREKSGVLGSFVDETLLVPVTPMLRGFMPQKYPFTPIRSIPYLCKKHTEKGKQIIGKERKLMCPLRKLFFGTRAEPTVTEGEPKHVRPINVPPDIKNIHLHKLVLGHIRYEMTAQFRNRTTSTIIRAWSSSNFEVNKTADAYGYKKQRTPTGHLNYCE</sequence>
<proteinExistence type="predicted"/>
<name>A0ABQ9J8Y8_9CUCU</name>
<gene>
    <name evidence="1" type="ORF">NQ317_015469</name>
</gene>
<comment type="caution">
    <text evidence="1">The sequence shown here is derived from an EMBL/GenBank/DDBJ whole genome shotgun (WGS) entry which is preliminary data.</text>
</comment>
<organism evidence="1 2">
    <name type="scientific">Molorchus minor</name>
    <dbReference type="NCBI Taxonomy" id="1323400"/>
    <lineage>
        <taxon>Eukaryota</taxon>
        <taxon>Metazoa</taxon>
        <taxon>Ecdysozoa</taxon>
        <taxon>Arthropoda</taxon>
        <taxon>Hexapoda</taxon>
        <taxon>Insecta</taxon>
        <taxon>Pterygota</taxon>
        <taxon>Neoptera</taxon>
        <taxon>Endopterygota</taxon>
        <taxon>Coleoptera</taxon>
        <taxon>Polyphaga</taxon>
        <taxon>Cucujiformia</taxon>
        <taxon>Chrysomeloidea</taxon>
        <taxon>Cerambycidae</taxon>
        <taxon>Lamiinae</taxon>
        <taxon>Monochamini</taxon>
        <taxon>Molorchus</taxon>
    </lineage>
</organism>
<protein>
    <submittedName>
        <fullName evidence="1">Uncharacterized protein</fullName>
    </submittedName>
</protein>
<reference evidence="1" key="1">
    <citation type="journal article" date="2023" name="Insect Mol. Biol.">
        <title>Genome sequencing provides insights into the evolution of gene families encoding plant cell wall-degrading enzymes in longhorned beetles.</title>
        <authorList>
            <person name="Shin N.R."/>
            <person name="Okamura Y."/>
            <person name="Kirsch R."/>
            <person name="Pauchet Y."/>
        </authorList>
    </citation>
    <scope>NUCLEOTIDE SEQUENCE</scope>
    <source>
        <strain evidence="1">MMC_N1</strain>
    </source>
</reference>
<accession>A0ABQ9J8Y8</accession>
<dbReference type="EMBL" id="JAPWTJ010001001">
    <property type="protein sequence ID" value="KAJ8974415.1"/>
    <property type="molecule type" value="Genomic_DNA"/>
</dbReference>
<evidence type="ECO:0000313" key="2">
    <source>
        <dbReference type="Proteomes" id="UP001162164"/>
    </source>
</evidence>